<dbReference type="InterPro" id="IPR022369">
    <property type="entry name" value="Integral_membrane_TerC_rswitch"/>
</dbReference>
<comment type="caution">
    <text evidence="7">The sequence shown here is derived from an EMBL/GenBank/DDBJ whole genome shotgun (WGS) entry which is preliminary data.</text>
</comment>
<dbReference type="NCBIfam" id="TIGR03718">
    <property type="entry name" value="R_switched_Alx"/>
    <property type="match status" value="1"/>
</dbReference>
<feature type="transmembrane region" description="Helical" evidence="6">
    <location>
        <begin position="37"/>
        <end position="58"/>
    </location>
</feature>
<dbReference type="EMBL" id="PNIN01000051">
    <property type="protein sequence ID" value="PMP70575.1"/>
    <property type="molecule type" value="Genomic_DNA"/>
</dbReference>
<evidence type="ECO:0000256" key="5">
    <source>
        <dbReference type="ARBA" id="ARBA00023136"/>
    </source>
</evidence>
<sequence>MHHTIGWVIFSTIVIFLLILDLGVFNKKAHVISIKEAVFTSAIWIAVAFAFNIGIYFFNGEQQAVEFLTGYIVEKALSVDNIFVMIMIFNVFQIPPQFQHKILFWGILGAIVMRGVMIFLGIALIEKFHWIFYIFGLLLIYSAVKMAFKKEDESIDFDSKWYIKLLKKFYPVTSDRENGKFLIMIDNKRHITPLLLTLFTIEFTDLIFAIDSIPAIFAITTDSFIVFTSNIFAILGLRSLYFAISGIVAIFHFLKYGLSIVLGYVGLKMVLIDIIKIPTILSLIIIIGVLSVSIFLSLILPKDKK</sequence>
<evidence type="ECO:0000256" key="1">
    <source>
        <dbReference type="ARBA" id="ARBA00004141"/>
    </source>
</evidence>
<feature type="transmembrane region" description="Helical" evidence="6">
    <location>
        <begin position="130"/>
        <end position="148"/>
    </location>
</feature>
<dbReference type="PANTHER" id="PTHR30238:SF0">
    <property type="entry name" value="THYLAKOID MEMBRANE PROTEIN TERC, CHLOROPLASTIC"/>
    <property type="match status" value="1"/>
</dbReference>
<keyword evidence="4 6" id="KW-1133">Transmembrane helix</keyword>
<evidence type="ECO:0000256" key="6">
    <source>
        <dbReference type="SAM" id="Phobius"/>
    </source>
</evidence>
<comment type="subcellular location">
    <subcellularLocation>
        <location evidence="1">Membrane</location>
        <topology evidence="1">Multi-pass membrane protein</topology>
    </subcellularLocation>
</comment>
<feature type="transmembrane region" description="Helical" evidence="6">
    <location>
        <begin position="6"/>
        <end position="25"/>
    </location>
</feature>
<gene>
    <name evidence="7" type="ORF">C0187_05365</name>
</gene>
<organism evidence="7 8">
    <name type="scientific">Calditerrivibrio nitroreducens</name>
    <dbReference type="NCBI Taxonomy" id="477976"/>
    <lineage>
        <taxon>Bacteria</taxon>
        <taxon>Pseudomonadati</taxon>
        <taxon>Deferribacterota</taxon>
        <taxon>Deferribacteres</taxon>
        <taxon>Deferribacterales</taxon>
        <taxon>Calditerrivibrionaceae</taxon>
    </lineage>
</organism>
<evidence type="ECO:0000313" key="7">
    <source>
        <dbReference type="EMBL" id="PMP70575.1"/>
    </source>
</evidence>
<evidence type="ECO:0000256" key="3">
    <source>
        <dbReference type="ARBA" id="ARBA00022692"/>
    </source>
</evidence>
<dbReference type="PANTHER" id="PTHR30238">
    <property type="entry name" value="MEMBRANE BOUND PREDICTED REDOX MODULATOR"/>
    <property type="match status" value="1"/>
</dbReference>
<dbReference type="AlphaFoldDB" id="A0A2J6WJL7"/>
<dbReference type="InterPro" id="IPR005496">
    <property type="entry name" value="Integral_membrane_TerC"/>
</dbReference>
<comment type="similarity">
    <text evidence="2">Belongs to the TerC family.</text>
</comment>
<feature type="transmembrane region" description="Helical" evidence="6">
    <location>
        <begin position="279"/>
        <end position="300"/>
    </location>
</feature>
<keyword evidence="3 6" id="KW-0812">Transmembrane</keyword>
<evidence type="ECO:0000256" key="2">
    <source>
        <dbReference type="ARBA" id="ARBA00007511"/>
    </source>
</evidence>
<proteinExistence type="inferred from homology"/>
<evidence type="ECO:0000256" key="4">
    <source>
        <dbReference type="ARBA" id="ARBA00022989"/>
    </source>
</evidence>
<feature type="transmembrane region" description="Helical" evidence="6">
    <location>
        <begin position="242"/>
        <end position="267"/>
    </location>
</feature>
<feature type="transmembrane region" description="Helical" evidence="6">
    <location>
        <begin position="102"/>
        <end position="124"/>
    </location>
</feature>
<name>A0A2J6WJL7_9BACT</name>
<evidence type="ECO:0000313" key="8">
    <source>
        <dbReference type="Proteomes" id="UP000242881"/>
    </source>
</evidence>
<feature type="transmembrane region" description="Helical" evidence="6">
    <location>
        <begin position="191"/>
        <end position="210"/>
    </location>
</feature>
<protein>
    <submittedName>
        <fullName evidence="7">Tellurium resistance protein TerC</fullName>
    </submittedName>
</protein>
<reference evidence="7 8" key="1">
    <citation type="submission" date="2018-01" db="EMBL/GenBank/DDBJ databases">
        <title>Metagenomic assembled genomes from two thermal pools in the Uzon Caldera, Kamchatka, Russia.</title>
        <authorList>
            <person name="Wilkins L."/>
            <person name="Ettinger C."/>
        </authorList>
    </citation>
    <scope>NUCLEOTIDE SEQUENCE [LARGE SCALE GENOMIC DNA]</scope>
    <source>
        <strain evidence="7">ZAV-05</strain>
    </source>
</reference>
<dbReference type="GO" id="GO:0016020">
    <property type="term" value="C:membrane"/>
    <property type="evidence" value="ECO:0007669"/>
    <property type="project" value="UniProtKB-SubCell"/>
</dbReference>
<feature type="transmembrane region" description="Helical" evidence="6">
    <location>
        <begin position="216"/>
        <end position="235"/>
    </location>
</feature>
<feature type="transmembrane region" description="Helical" evidence="6">
    <location>
        <begin position="78"/>
        <end position="95"/>
    </location>
</feature>
<accession>A0A2J6WJL7</accession>
<dbReference type="Proteomes" id="UP000242881">
    <property type="component" value="Unassembled WGS sequence"/>
</dbReference>
<dbReference type="Pfam" id="PF03741">
    <property type="entry name" value="TerC"/>
    <property type="match status" value="1"/>
</dbReference>
<keyword evidence="5 6" id="KW-0472">Membrane</keyword>